<dbReference type="Pfam" id="PF04389">
    <property type="entry name" value="Peptidase_M28"/>
    <property type="match status" value="1"/>
</dbReference>
<dbReference type="CDD" id="cd03882">
    <property type="entry name" value="M28_nicalin_like"/>
    <property type="match status" value="1"/>
</dbReference>
<dbReference type="FunFam" id="3.40.630.10:FF:000115">
    <property type="entry name" value="Nicalin-1"/>
    <property type="match status" value="1"/>
</dbReference>
<evidence type="ECO:0000256" key="4">
    <source>
        <dbReference type="ARBA" id="ARBA00022729"/>
    </source>
</evidence>
<evidence type="ECO:0000256" key="7">
    <source>
        <dbReference type="ARBA" id="ARBA00023136"/>
    </source>
</evidence>
<evidence type="ECO:0000313" key="12">
    <source>
        <dbReference type="EMBL" id="KAK2177660.1"/>
    </source>
</evidence>
<keyword evidence="7 10" id="KW-0472">Membrane</keyword>
<dbReference type="InterPro" id="IPR016574">
    <property type="entry name" value="Nicalin"/>
</dbReference>
<dbReference type="AlphaFoldDB" id="A0AAD9KVJ2"/>
<keyword evidence="8" id="KW-0325">Glycoprotein</keyword>
<keyword evidence="3 10" id="KW-0812">Transmembrane</keyword>
<dbReference type="GO" id="GO:0009966">
    <property type="term" value="P:regulation of signal transduction"/>
    <property type="evidence" value="ECO:0007669"/>
    <property type="project" value="InterPro"/>
</dbReference>
<comment type="subcellular location">
    <subcellularLocation>
        <location evidence="1">Endoplasmic reticulum membrane</location>
        <topology evidence="1">Single-pass membrane protein</topology>
    </subcellularLocation>
</comment>
<evidence type="ECO:0000256" key="8">
    <source>
        <dbReference type="ARBA" id="ARBA00023180"/>
    </source>
</evidence>
<dbReference type="EMBL" id="JAODUO010000586">
    <property type="protein sequence ID" value="KAK2177660.1"/>
    <property type="molecule type" value="Genomic_DNA"/>
</dbReference>
<keyword evidence="13" id="KW-1185">Reference proteome</keyword>
<evidence type="ECO:0000259" key="11">
    <source>
        <dbReference type="Pfam" id="PF04389"/>
    </source>
</evidence>
<dbReference type="InterPro" id="IPR007484">
    <property type="entry name" value="Peptidase_M28"/>
</dbReference>
<protein>
    <recommendedName>
        <fullName evidence="9">BOS complex subunit NCLN</fullName>
    </recommendedName>
</protein>
<comment type="caution">
    <text evidence="12">The sequence shown here is derived from an EMBL/GenBank/DDBJ whole genome shotgun (WGS) entry which is preliminary data.</text>
</comment>
<evidence type="ECO:0000256" key="3">
    <source>
        <dbReference type="ARBA" id="ARBA00022692"/>
    </source>
</evidence>
<dbReference type="Proteomes" id="UP001209878">
    <property type="component" value="Unassembled WGS sequence"/>
</dbReference>
<dbReference type="PANTHER" id="PTHR31826">
    <property type="entry name" value="NICALIN"/>
    <property type="match status" value="1"/>
</dbReference>
<dbReference type="SUPFAM" id="SSF53187">
    <property type="entry name" value="Zn-dependent exopeptidases"/>
    <property type="match status" value="1"/>
</dbReference>
<feature type="transmembrane region" description="Helical" evidence="10">
    <location>
        <begin position="516"/>
        <end position="537"/>
    </location>
</feature>
<dbReference type="Gene3D" id="3.40.630.10">
    <property type="entry name" value="Zn peptidases"/>
    <property type="match status" value="1"/>
</dbReference>
<evidence type="ECO:0000256" key="9">
    <source>
        <dbReference type="ARBA" id="ARBA00034873"/>
    </source>
</evidence>
<keyword evidence="5" id="KW-0256">Endoplasmic reticulum</keyword>
<evidence type="ECO:0000256" key="1">
    <source>
        <dbReference type="ARBA" id="ARBA00004389"/>
    </source>
</evidence>
<evidence type="ECO:0000256" key="10">
    <source>
        <dbReference type="SAM" id="Phobius"/>
    </source>
</evidence>
<sequence>MWLCGADEVVEMFKSSFPLSFLFFVPVLILISPVSPAAAAHEFAVFRMQQYDLQGSSYGCRNSLVNVEARAIEAQMYTRRCVITKLQDLAMDKYREIVSQNAGALLVLLPQNLTELPNIVKEHLLELEQDLMQEETPLPVYFATETPQLLDIYADVKTSMNSDQAGSAAEALLHAASANGFQMVVAGAQSKALGDFQLVNIQGKLTGSGIEEQLPTVAIVAHYDAYGVAPMLAKGADSNGSGVVALLELARLFSKLYTNSRTHAKFNLLFLLSAGGKLNYMGTKRWIEDQLDSSESSLLTDVSYVMCLDSLGAGENLYLHVSKPPRDGVAGDVLLGNLREVMGQFYPDAKFEMVHKKINLADEYLSWEHERFSIRRLPAFTLSHHSTHKAPLRKSVLDVRDSVDKNVLSRNVKIIAESLARHIFNLSHDTDFEVFADSLKVEPQTIGSWLDYISSQPRPAQSLGKTSPLVATLQQALAKLLKDVQLHMVKADKRDPEFVFYSGLEYVMNAYNVKPAVFDLFLALGIAAYLGIIYFLVQVGTTCH</sequence>
<comment type="similarity">
    <text evidence="2">Belongs to the nicastrin family.</text>
</comment>
<accession>A0AAD9KVJ2</accession>
<name>A0AAD9KVJ2_RIDPI</name>
<organism evidence="12 13">
    <name type="scientific">Ridgeia piscesae</name>
    <name type="common">Tubeworm</name>
    <dbReference type="NCBI Taxonomy" id="27915"/>
    <lineage>
        <taxon>Eukaryota</taxon>
        <taxon>Metazoa</taxon>
        <taxon>Spiralia</taxon>
        <taxon>Lophotrochozoa</taxon>
        <taxon>Annelida</taxon>
        <taxon>Polychaeta</taxon>
        <taxon>Sedentaria</taxon>
        <taxon>Canalipalpata</taxon>
        <taxon>Sabellida</taxon>
        <taxon>Siboglinidae</taxon>
        <taxon>Ridgeia</taxon>
    </lineage>
</organism>
<reference evidence="12" key="1">
    <citation type="journal article" date="2023" name="Mol. Biol. Evol.">
        <title>Third-Generation Sequencing Reveals the Adaptive Role of the Epigenome in Three Deep-Sea Polychaetes.</title>
        <authorList>
            <person name="Perez M."/>
            <person name="Aroh O."/>
            <person name="Sun Y."/>
            <person name="Lan Y."/>
            <person name="Juniper S.K."/>
            <person name="Young C.R."/>
            <person name="Angers B."/>
            <person name="Qian P.Y."/>
        </authorList>
    </citation>
    <scope>NUCLEOTIDE SEQUENCE</scope>
    <source>
        <strain evidence="12">R07B-5</strain>
    </source>
</reference>
<dbReference type="InterPro" id="IPR018247">
    <property type="entry name" value="EF_Hand_1_Ca_BS"/>
</dbReference>
<keyword evidence="6 10" id="KW-1133">Transmembrane helix</keyword>
<evidence type="ECO:0000256" key="2">
    <source>
        <dbReference type="ARBA" id="ARBA00007717"/>
    </source>
</evidence>
<keyword evidence="4" id="KW-0732">Signal</keyword>
<proteinExistence type="inferred from homology"/>
<dbReference type="GO" id="GO:0005789">
    <property type="term" value="C:endoplasmic reticulum membrane"/>
    <property type="evidence" value="ECO:0007669"/>
    <property type="project" value="UniProtKB-SubCell"/>
</dbReference>
<gene>
    <name evidence="12" type="ORF">NP493_587g04014</name>
</gene>
<evidence type="ECO:0000256" key="6">
    <source>
        <dbReference type="ARBA" id="ARBA00022989"/>
    </source>
</evidence>
<dbReference type="PROSITE" id="PS00018">
    <property type="entry name" value="EF_HAND_1"/>
    <property type="match status" value="1"/>
</dbReference>
<evidence type="ECO:0000256" key="5">
    <source>
        <dbReference type="ARBA" id="ARBA00022824"/>
    </source>
</evidence>
<evidence type="ECO:0000313" key="13">
    <source>
        <dbReference type="Proteomes" id="UP001209878"/>
    </source>
</evidence>
<feature type="domain" description="Peptidase M28" evidence="11">
    <location>
        <begin position="200"/>
        <end position="327"/>
    </location>
</feature>
<dbReference type="PIRSF" id="PIRSF011018">
    <property type="entry name" value="Nicalin"/>
    <property type="match status" value="1"/>
</dbReference>